<evidence type="ECO:0000256" key="6">
    <source>
        <dbReference type="ARBA" id="ARBA00022692"/>
    </source>
</evidence>
<dbReference type="RefSeq" id="WP_261744145.1">
    <property type="nucleotide sequence ID" value="NZ_CP104557.1"/>
</dbReference>
<dbReference type="Gene3D" id="2.40.170.20">
    <property type="entry name" value="TonB-dependent receptor, beta-barrel domain"/>
    <property type="match status" value="1"/>
</dbReference>
<dbReference type="Proteomes" id="UP001064504">
    <property type="component" value="Chromosome"/>
</dbReference>
<evidence type="ECO:0000313" key="18">
    <source>
        <dbReference type="EMBL" id="UXH39345.1"/>
    </source>
</evidence>
<dbReference type="PROSITE" id="PS01156">
    <property type="entry name" value="TONB_DEPENDENT_REC_2"/>
    <property type="match status" value="1"/>
</dbReference>
<keyword evidence="8" id="KW-0408">Iron</keyword>
<accession>A0ABY6AJK2</accession>
<keyword evidence="12 18" id="KW-0675">Receptor</keyword>
<comment type="subcellular location">
    <subcellularLocation>
        <location evidence="1 14">Cell outer membrane</location>
        <topology evidence="1 14">Multi-pass membrane protein</topology>
    </subcellularLocation>
</comment>
<dbReference type="PANTHER" id="PTHR32552">
    <property type="entry name" value="FERRICHROME IRON RECEPTOR-RELATED"/>
    <property type="match status" value="1"/>
</dbReference>
<keyword evidence="10 16" id="KW-0798">TonB box</keyword>
<dbReference type="Gene3D" id="2.170.130.10">
    <property type="entry name" value="TonB-dependent receptor, plug domain"/>
    <property type="match status" value="1"/>
</dbReference>
<dbReference type="SUPFAM" id="SSF56935">
    <property type="entry name" value="Porins"/>
    <property type="match status" value="1"/>
</dbReference>
<keyword evidence="3 14" id="KW-0813">Transport</keyword>
<dbReference type="PANTHER" id="PTHR32552:SF74">
    <property type="entry name" value="HYDROXAMATE SIDEROPHORE RECEPTOR FHUE"/>
    <property type="match status" value="1"/>
</dbReference>
<dbReference type="Gene3D" id="3.55.50.30">
    <property type="match status" value="1"/>
</dbReference>
<evidence type="ECO:0000256" key="9">
    <source>
        <dbReference type="ARBA" id="ARBA00023065"/>
    </source>
</evidence>
<evidence type="ECO:0000256" key="15">
    <source>
        <dbReference type="PROSITE-ProRule" id="PRU10144"/>
    </source>
</evidence>
<proteinExistence type="inferred from homology"/>
<evidence type="ECO:0000256" key="5">
    <source>
        <dbReference type="ARBA" id="ARBA00022496"/>
    </source>
</evidence>
<evidence type="ECO:0000256" key="7">
    <source>
        <dbReference type="ARBA" id="ARBA00022729"/>
    </source>
</evidence>
<evidence type="ECO:0000259" key="17">
    <source>
        <dbReference type="SMART" id="SM00965"/>
    </source>
</evidence>
<evidence type="ECO:0000256" key="2">
    <source>
        <dbReference type="ARBA" id="ARBA00009810"/>
    </source>
</evidence>
<organism evidence="18 19">
    <name type="scientific">Pseudomonas promysalinigenes</name>
    <dbReference type="NCBI Taxonomy" id="485898"/>
    <lineage>
        <taxon>Bacteria</taxon>
        <taxon>Pseudomonadati</taxon>
        <taxon>Pseudomonadota</taxon>
        <taxon>Gammaproteobacteria</taxon>
        <taxon>Pseudomonadales</taxon>
        <taxon>Pseudomonadaceae</taxon>
        <taxon>Pseudomonas</taxon>
    </lineage>
</organism>
<keyword evidence="5" id="KW-0410">Iron transport</keyword>
<keyword evidence="11 14" id="KW-0472">Membrane</keyword>
<keyword evidence="6 14" id="KW-0812">Transmembrane</keyword>
<feature type="short sequence motif" description="TonB C-terminal box" evidence="15">
    <location>
        <begin position="812"/>
        <end position="829"/>
    </location>
</feature>
<comment type="similarity">
    <text evidence="2 14 16">Belongs to the TonB-dependent receptor family.</text>
</comment>
<evidence type="ECO:0000256" key="4">
    <source>
        <dbReference type="ARBA" id="ARBA00022452"/>
    </source>
</evidence>
<name>A0ABY6AJK2_9PSED</name>
<sequence>MIHPSFPRNVRLRQAVRAGVFGLGLGCGLAAPAVALAAPSSHSQPRDWHIAPGPLAAALDQLARQAGLNLSYDASSLQGKTTQGVQGRHDGAQALSILLQGSDVQVQQEGDGSFVLTPTMAADGALQLGATSISSARLGETTERSGSYTTGAVTIGKTAQSLRQTPQSVTVITRQRLDDQHITNLTHLLEQTPGVVVNLTDSERVQYYSRGYAIDAIQYDGATVVQGSGGGSFIQSDSAIIDRAEILRGATGMIRGAGNPSGTVNLVRKRPTYQYQGEGSVTFGSWDAQRYVADLSGPLTETGNVRGRVIAVHDDKDHFQAARQERKEVLYGVLAFDLNDSTTLTTGLEWTKLDATGAWGNLPADYDGSPLPLGRSTYLGADWNRWNRSNLQTFAELEHRFDNDWKLKLMAQRTHFELADDGFKQTYLSRATGSANPTNNPYLMNYQVTEGDGGESLQNNLSATLNGPFDLLGRTHDLMLGVERIRNDSYASATNYVQSGVFDIRQWDPKTSLANPDIDILAHPVRTRTTQQGAYATWRISLADPLTAIIGARSNWYDYEQENNTSSNGSFSVDNKIVPYAALIYDLNDNFSTYASYTEIFNPQTSTDINGSVLEPVEGQAYETGIKGEFYDGRLNASLALFRIYQVGNAIDDIASGQPCGVNTGYCKIAAGKNRSQGFELEISGEVLPGWNVAGGYTYNTTEYLNDPTNQGNAIRTTDPKRLLKLFTSYRLPGQLDAWTVGGGVQAQSAIYSRAASNARGVNPGAEASQAGYAVYNAMVNYRFNEHYSVQLNANNIFDKKYYRQVAPTPTGYYWGDPRNVSVTLRGTF</sequence>
<dbReference type="EMBL" id="CP104557">
    <property type="protein sequence ID" value="UXH39345.1"/>
    <property type="molecule type" value="Genomic_DNA"/>
</dbReference>
<evidence type="ECO:0000256" key="14">
    <source>
        <dbReference type="PROSITE-ProRule" id="PRU01360"/>
    </source>
</evidence>
<dbReference type="InterPro" id="IPR010105">
    <property type="entry name" value="TonB_sidphr_rcpt"/>
</dbReference>
<evidence type="ECO:0000313" key="19">
    <source>
        <dbReference type="Proteomes" id="UP001064504"/>
    </source>
</evidence>
<dbReference type="InterPro" id="IPR039426">
    <property type="entry name" value="TonB-dep_rcpt-like"/>
</dbReference>
<dbReference type="Pfam" id="PF07715">
    <property type="entry name" value="Plug"/>
    <property type="match status" value="1"/>
</dbReference>
<dbReference type="SMART" id="SM00965">
    <property type="entry name" value="STN"/>
    <property type="match status" value="1"/>
</dbReference>
<evidence type="ECO:0000256" key="16">
    <source>
        <dbReference type="RuleBase" id="RU003357"/>
    </source>
</evidence>
<evidence type="ECO:0000256" key="11">
    <source>
        <dbReference type="ARBA" id="ARBA00023136"/>
    </source>
</evidence>
<reference evidence="18" key="1">
    <citation type="submission" date="2022-09" db="EMBL/GenBank/DDBJ databases">
        <title>Complete genome sequence of Pseudomonas promysalinigenes strain RL-WG26, a newly isolated PGPR with the potential for plant salinity stress alleviation.</title>
        <authorList>
            <person name="Ren L."/>
            <person name="Wang G."/>
            <person name="Hu H."/>
        </authorList>
    </citation>
    <scope>NUCLEOTIDE SEQUENCE</scope>
    <source>
        <strain evidence="18">RL-WG26</strain>
    </source>
</reference>
<keyword evidence="13 14" id="KW-0998">Cell outer membrane</keyword>
<dbReference type="InterPro" id="IPR012910">
    <property type="entry name" value="Plug_dom"/>
</dbReference>
<evidence type="ECO:0000256" key="8">
    <source>
        <dbReference type="ARBA" id="ARBA00023004"/>
    </source>
</evidence>
<evidence type="ECO:0000256" key="3">
    <source>
        <dbReference type="ARBA" id="ARBA00022448"/>
    </source>
</evidence>
<evidence type="ECO:0000256" key="10">
    <source>
        <dbReference type="ARBA" id="ARBA00023077"/>
    </source>
</evidence>
<feature type="domain" description="Secretin/TonB short N-terminal" evidence="17">
    <location>
        <begin position="68"/>
        <end position="119"/>
    </location>
</feature>
<dbReference type="NCBIfam" id="TIGR01783">
    <property type="entry name" value="TonB-siderophor"/>
    <property type="match status" value="1"/>
</dbReference>
<keyword evidence="9" id="KW-0406">Ion transport</keyword>
<protein>
    <submittedName>
        <fullName evidence="18">TonB-dependent receptor</fullName>
    </submittedName>
</protein>
<keyword evidence="4 14" id="KW-1134">Transmembrane beta strand</keyword>
<dbReference type="InterPro" id="IPR011662">
    <property type="entry name" value="Secretin/TonB_short_N"/>
</dbReference>
<dbReference type="PROSITE" id="PS52016">
    <property type="entry name" value="TONB_DEPENDENT_REC_3"/>
    <property type="match status" value="1"/>
</dbReference>
<dbReference type="CDD" id="cd01347">
    <property type="entry name" value="ligand_gated_channel"/>
    <property type="match status" value="1"/>
</dbReference>
<dbReference type="InterPro" id="IPR000531">
    <property type="entry name" value="Beta-barrel_TonB"/>
</dbReference>
<dbReference type="InterPro" id="IPR036942">
    <property type="entry name" value="Beta-barrel_TonB_sf"/>
</dbReference>
<gene>
    <name evidence="18" type="ORF">N5C08_20640</name>
</gene>
<evidence type="ECO:0000256" key="12">
    <source>
        <dbReference type="ARBA" id="ARBA00023170"/>
    </source>
</evidence>
<keyword evidence="19" id="KW-1185">Reference proteome</keyword>
<dbReference type="InterPro" id="IPR037066">
    <property type="entry name" value="Plug_dom_sf"/>
</dbReference>
<dbReference type="Pfam" id="PF00593">
    <property type="entry name" value="TonB_dep_Rec_b-barrel"/>
    <property type="match status" value="1"/>
</dbReference>
<dbReference type="InterPro" id="IPR010917">
    <property type="entry name" value="TonB_rcpt_CS"/>
</dbReference>
<evidence type="ECO:0000256" key="13">
    <source>
        <dbReference type="ARBA" id="ARBA00023237"/>
    </source>
</evidence>
<keyword evidence="7" id="KW-0732">Signal</keyword>
<evidence type="ECO:0000256" key="1">
    <source>
        <dbReference type="ARBA" id="ARBA00004571"/>
    </source>
</evidence>